<dbReference type="InterPro" id="IPR007627">
    <property type="entry name" value="RNA_pol_sigma70_r2"/>
</dbReference>
<evidence type="ECO:0000256" key="1">
    <source>
        <dbReference type="ARBA" id="ARBA00010641"/>
    </source>
</evidence>
<dbReference type="PANTHER" id="PTHR30173:SF36">
    <property type="entry name" value="ECF RNA POLYMERASE SIGMA FACTOR SIGJ"/>
    <property type="match status" value="1"/>
</dbReference>
<dbReference type="PANTHER" id="PTHR30173">
    <property type="entry name" value="SIGMA 19 FACTOR"/>
    <property type="match status" value="1"/>
</dbReference>
<dbReference type="InterPro" id="IPR052704">
    <property type="entry name" value="ECF_Sigma-70_Domain"/>
</dbReference>
<evidence type="ECO:0000256" key="2">
    <source>
        <dbReference type="ARBA" id="ARBA00011344"/>
    </source>
</evidence>
<name>A0ABN2Y3N4_9ACTN</name>
<keyword evidence="5" id="KW-0804">Transcription</keyword>
<dbReference type="SUPFAM" id="SSF54427">
    <property type="entry name" value="NTF2-like"/>
    <property type="match status" value="1"/>
</dbReference>
<proteinExistence type="inferred from homology"/>
<dbReference type="Gene3D" id="1.10.10.10">
    <property type="entry name" value="Winged helix-like DNA-binding domain superfamily/Winged helix DNA-binding domain"/>
    <property type="match status" value="1"/>
</dbReference>
<feature type="domain" description="RNA polymerase sigma-70 region 2" evidence="6">
    <location>
        <begin position="12"/>
        <end position="75"/>
    </location>
</feature>
<dbReference type="Pfam" id="PF04542">
    <property type="entry name" value="Sigma70_r2"/>
    <property type="match status" value="1"/>
</dbReference>
<evidence type="ECO:0000313" key="9">
    <source>
        <dbReference type="Proteomes" id="UP001500897"/>
    </source>
</evidence>
<dbReference type="InterPro" id="IPR014284">
    <property type="entry name" value="RNA_pol_sigma-70_dom"/>
</dbReference>
<dbReference type="RefSeq" id="WP_344558301.1">
    <property type="nucleotide sequence ID" value="NZ_BAAANS010000077.1"/>
</dbReference>
<dbReference type="EMBL" id="BAAANS010000077">
    <property type="protein sequence ID" value="GAA2121254.1"/>
    <property type="molecule type" value="Genomic_DNA"/>
</dbReference>
<feature type="domain" description="RNA polymerase sigma factor 70 region 4 type 2" evidence="7">
    <location>
        <begin position="110"/>
        <end position="161"/>
    </location>
</feature>
<comment type="subunit">
    <text evidence="2">Interacts transiently with the RNA polymerase catalytic core formed by RpoA, RpoB, RpoC and RpoZ (2 alpha, 1 beta, 1 beta' and 1 omega subunit) to form the RNA polymerase holoenzyme that can initiate transcription.</text>
</comment>
<dbReference type="SUPFAM" id="SSF88946">
    <property type="entry name" value="Sigma2 domain of RNA polymerase sigma factors"/>
    <property type="match status" value="1"/>
</dbReference>
<dbReference type="InterPro" id="IPR013325">
    <property type="entry name" value="RNA_pol_sigma_r2"/>
</dbReference>
<dbReference type="Gene3D" id="3.10.450.50">
    <property type="match status" value="1"/>
</dbReference>
<accession>A0ABN2Y3N4</accession>
<dbReference type="InterPro" id="IPR032710">
    <property type="entry name" value="NTF2-like_dom_sf"/>
</dbReference>
<gene>
    <name evidence="8" type="primary">sigJ_3</name>
    <name evidence="8" type="ORF">GCM10009759_70780</name>
</gene>
<sequence length="308" mass="33402">MNAQRDEAAREFESHRGRLFALAYRMLGSAAEAEDTVQDAYLRWHGTEPGQVAAPGPWLNKVVANLCLNRLTSARARREEYPGTWLPEPVASGALGPMERAEQREAVSFAVLTMMERLSPPERAAVVLRDAFAYSHREVAGVLDCTEAAARQLYHRGHKHLADQAPRAASAPLAPSGTDAEQNAALLGRFLRAASDGSLEQLEQLLAEQVVVWSDGGGRVRAALRPVHGRGNAARFLAGLFERFTDGVRFELAEANGTAVLLGWEGPDLTSVSAVEAGPDGVTGIRILRNPDKLSHYAERHRALSQNG</sequence>
<keyword evidence="4" id="KW-0731">Sigma factor</keyword>
<protein>
    <submittedName>
        <fullName evidence="8">RNA polymerase sigma factor SigJ</fullName>
    </submittedName>
</protein>
<evidence type="ECO:0000313" key="8">
    <source>
        <dbReference type="EMBL" id="GAA2121254.1"/>
    </source>
</evidence>
<dbReference type="Pfam" id="PF08281">
    <property type="entry name" value="Sigma70_r4_2"/>
    <property type="match status" value="1"/>
</dbReference>
<dbReference type="InterPro" id="IPR036388">
    <property type="entry name" value="WH-like_DNA-bd_sf"/>
</dbReference>
<dbReference type="SUPFAM" id="SSF88659">
    <property type="entry name" value="Sigma3 and sigma4 domains of RNA polymerase sigma factors"/>
    <property type="match status" value="1"/>
</dbReference>
<evidence type="ECO:0000256" key="5">
    <source>
        <dbReference type="ARBA" id="ARBA00023163"/>
    </source>
</evidence>
<comment type="similarity">
    <text evidence="1">Belongs to the sigma-70 factor family. ECF subfamily.</text>
</comment>
<keyword evidence="9" id="KW-1185">Reference proteome</keyword>
<organism evidence="8 9">
    <name type="scientific">Kitasatospora saccharophila</name>
    <dbReference type="NCBI Taxonomy" id="407973"/>
    <lineage>
        <taxon>Bacteria</taxon>
        <taxon>Bacillati</taxon>
        <taxon>Actinomycetota</taxon>
        <taxon>Actinomycetes</taxon>
        <taxon>Kitasatosporales</taxon>
        <taxon>Streptomycetaceae</taxon>
        <taxon>Kitasatospora</taxon>
    </lineage>
</organism>
<dbReference type="InterPro" id="IPR013324">
    <property type="entry name" value="RNA_pol_sigma_r3/r4-like"/>
</dbReference>
<evidence type="ECO:0000259" key="7">
    <source>
        <dbReference type="Pfam" id="PF08281"/>
    </source>
</evidence>
<reference evidence="8 9" key="1">
    <citation type="journal article" date="2019" name="Int. J. Syst. Evol. Microbiol.">
        <title>The Global Catalogue of Microorganisms (GCM) 10K type strain sequencing project: providing services to taxonomists for standard genome sequencing and annotation.</title>
        <authorList>
            <consortium name="The Broad Institute Genomics Platform"/>
            <consortium name="The Broad Institute Genome Sequencing Center for Infectious Disease"/>
            <person name="Wu L."/>
            <person name="Ma J."/>
        </authorList>
    </citation>
    <scope>NUCLEOTIDE SEQUENCE [LARGE SCALE GENOMIC DNA]</scope>
    <source>
        <strain evidence="8 9">JCM 14559</strain>
    </source>
</reference>
<dbReference type="Gene3D" id="1.10.1740.10">
    <property type="match status" value="1"/>
</dbReference>
<dbReference type="NCBIfam" id="NF007214">
    <property type="entry name" value="PRK09636.1"/>
    <property type="match status" value="1"/>
</dbReference>
<evidence type="ECO:0000256" key="3">
    <source>
        <dbReference type="ARBA" id="ARBA00023015"/>
    </source>
</evidence>
<dbReference type="Proteomes" id="UP001500897">
    <property type="component" value="Unassembled WGS sequence"/>
</dbReference>
<keyword evidence="3" id="KW-0805">Transcription regulation</keyword>
<evidence type="ECO:0000259" key="6">
    <source>
        <dbReference type="Pfam" id="PF04542"/>
    </source>
</evidence>
<dbReference type="InterPro" id="IPR013249">
    <property type="entry name" value="RNA_pol_sigma70_r4_t2"/>
</dbReference>
<comment type="caution">
    <text evidence="8">The sequence shown here is derived from an EMBL/GenBank/DDBJ whole genome shotgun (WGS) entry which is preliminary data.</text>
</comment>
<dbReference type="NCBIfam" id="TIGR02937">
    <property type="entry name" value="sigma70-ECF"/>
    <property type="match status" value="1"/>
</dbReference>
<evidence type="ECO:0000256" key="4">
    <source>
        <dbReference type="ARBA" id="ARBA00023082"/>
    </source>
</evidence>